<dbReference type="Proteomes" id="UP000315295">
    <property type="component" value="Unassembled WGS sequence"/>
</dbReference>
<evidence type="ECO:0000313" key="1">
    <source>
        <dbReference type="EMBL" id="TQD91051.1"/>
    </source>
</evidence>
<evidence type="ECO:0000313" key="2">
    <source>
        <dbReference type="Proteomes" id="UP000315295"/>
    </source>
</evidence>
<organism evidence="1 2">
    <name type="scientific">Malus baccata</name>
    <name type="common">Siberian crab apple</name>
    <name type="synonym">Pyrus baccata</name>
    <dbReference type="NCBI Taxonomy" id="106549"/>
    <lineage>
        <taxon>Eukaryota</taxon>
        <taxon>Viridiplantae</taxon>
        <taxon>Streptophyta</taxon>
        <taxon>Embryophyta</taxon>
        <taxon>Tracheophyta</taxon>
        <taxon>Spermatophyta</taxon>
        <taxon>Magnoliopsida</taxon>
        <taxon>eudicotyledons</taxon>
        <taxon>Gunneridae</taxon>
        <taxon>Pentapetalae</taxon>
        <taxon>rosids</taxon>
        <taxon>fabids</taxon>
        <taxon>Rosales</taxon>
        <taxon>Rosaceae</taxon>
        <taxon>Amygdaloideae</taxon>
        <taxon>Maleae</taxon>
        <taxon>Malus</taxon>
    </lineage>
</organism>
<proteinExistence type="predicted"/>
<comment type="caution">
    <text evidence="1">The sequence shown here is derived from an EMBL/GenBank/DDBJ whole genome shotgun (WGS) entry which is preliminary data.</text>
</comment>
<dbReference type="AlphaFoldDB" id="A0A540LX20"/>
<gene>
    <name evidence="1" type="ORF">C1H46_023385</name>
</gene>
<dbReference type="EMBL" id="VIEB01000434">
    <property type="protein sequence ID" value="TQD91051.1"/>
    <property type="molecule type" value="Genomic_DNA"/>
</dbReference>
<sequence>MEERAKCLALLGVGALVGSVSTILLLKFRARIVNRCDERGAPTYDSRTYNRSEMLEELTVAMCTLCRVKLNL</sequence>
<accession>A0A540LX20</accession>
<reference evidence="1 2" key="1">
    <citation type="journal article" date="2019" name="G3 (Bethesda)">
        <title>Sequencing of a Wild Apple (Malus baccata) Genome Unravels the Differences Between Cultivated and Wild Apple Species Regarding Disease Resistance and Cold Tolerance.</title>
        <authorList>
            <person name="Chen X."/>
        </authorList>
    </citation>
    <scope>NUCLEOTIDE SEQUENCE [LARGE SCALE GENOMIC DNA]</scope>
    <source>
        <strain evidence="2">cv. Shandingzi</strain>
        <tissue evidence="1">Leaves</tissue>
    </source>
</reference>
<keyword evidence="2" id="KW-1185">Reference proteome</keyword>
<protein>
    <submittedName>
        <fullName evidence="1">Uncharacterized protein</fullName>
    </submittedName>
</protein>
<name>A0A540LX20_MALBA</name>